<dbReference type="OrthoDB" id="299638at2759"/>
<evidence type="ECO:0000313" key="4">
    <source>
        <dbReference type="Proteomes" id="UP000014760"/>
    </source>
</evidence>
<dbReference type="PANTHER" id="PTHR18950">
    <property type="entry name" value="PROGESTERONE-INDUCED BLOCKING FACTOR 1"/>
    <property type="match status" value="1"/>
</dbReference>
<dbReference type="GO" id="GO:0060271">
    <property type="term" value="P:cilium assembly"/>
    <property type="evidence" value="ECO:0007669"/>
    <property type="project" value="TreeGrafter"/>
</dbReference>
<dbReference type="GO" id="GO:0005815">
    <property type="term" value="C:microtubule organizing center"/>
    <property type="evidence" value="ECO:0007669"/>
    <property type="project" value="TreeGrafter"/>
</dbReference>
<evidence type="ECO:0000256" key="1">
    <source>
        <dbReference type="SAM" id="MobiDB-lite"/>
    </source>
</evidence>
<organism evidence="2">
    <name type="scientific">Capitella teleta</name>
    <name type="common">Polychaete worm</name>
    <dbReference type="NCBI Taxonomy" id="283909"/>
    <lineage>
        <taxon>Eukaryota</taxon>
        <taxon>Metazoa</taxon>
        <taxon>Spiralia</taxon>
        <taxon>Lophotrochozoa</taxon>
        <taxon>Annelida</taxon>
        <taxon>Polychaeta</taxon>
        <taxon>Sedentaria</taxon>
        <taxon>Scolecida</taxon>
        <taxon>Capitellidae</taxon>
        <taxon>Capitella</taxon>
    </lineage>
</organism>
<evidence type="ECO:0000313" key="3">
    <source>
        <dbReference type="EnsemblMetazoa" id="CapteP185999"/>
    </source>
</evidence>
<proteinExistence type="predicted"/>
<dbReference type="InterPro" id="IPR026205">
    <property type="entry name" value="PIBF1"/>
</dbReference>
<reference evidence="3" key="3">
    <citation type="submission" date="2015-06" db="UniProtKB">
        <authorList>
            <consortium name="EnsemblMetazoa"/>
        </authorList>
    </citation>
    <scope>IDENTIFICATION</scope>
</reference>
<dbReference type="EMBL" id="KB297657">
    <property type="protein sequence ID" value="ELU10239.1"/>
    <property type="molecule type" value="Genomic_DNA"/>
</dbReference>
<accession>R7UVC8</accession>
<name>R7UVC8_CAPTE</name>
<gene>
    <name evidence="2" type="ORF">CAPTEDRAFT_185999</name>
</gene>
<dbReference type="AlphaFoldDB" id="R7UVC8"/>
<dbReference type="EnsemblMetazoa" id="CapteT185999">
    <property type="protein sequence ID" value="CapteP185999"/>
    <property type="gene ID" value="CapteG185999"/>
</dbReference>
<dbReference type="HOGENOM" id="CLU_1901422_0_0_1"/>
<sequence>KLEKERSELVKSKNQMALDLERLLNHKEEMAVMKQVVLSMNQRNKTLVDGLKVDPPKSPKSPKAKKTSVRSKSSKLPGSKPKALTFEIPEKDENIHIPGPTQFTVNEPNDWYRKLQLKKQAGESKYSLMNKTKS</sequence>
<reference evidence="4" key="1">
    <citation type="submission" date="2012-12" db="EMBL/GenBank/DDBJ databases">
        <authorList>
            <person name="Hellsten U."/>
            <person name="Grimwood J."/>
            <person name="Chapman J.A."/>
            <person name="Shapiro H."/>
            <person name="Aerts A."/>
            <person name="Otillar R.P."/>
            <person name="Terry A.Y."/>
            <person name="Boore J.L."/>
            <person name="Simakov O."/>
            <person name="Marletaz F."/>
            <person name="Cho S.-J."/>
            <person name="Edsinger-Gonzales E."/>
            <person name="Havlak P."/>
            <person name="Kuo D.-H."/>
            <person name="Larsson T."/>
            <person name="Lv J."/>
            <person name="Arendt D."/>
            <person name="Savage R."/>
            <person name="Osoegawa K."/>
            <person name="de Jong P."/>
            <person name="Lindberg D.R."/>
            <person name="Seaver E.C."/>
            <person name="Weisblat D.A."/>
            <person name="Putnam N.H."/>
            <person name="Grigoriev I.V."/>
            <person name="Rokhsar D.S."/>
        </authorList>
    </citation>
    <scope>NUCLEOTIDE SEQUENCE</scope>
    <source>
        <strain evidence="4">I ESC-2004</strain>
    </source>
</reference>
<keyword evidence="4" id="KW-1185">Reference proteome</keyword>
<feature type="non-terminal residue" evidence="2">
    <location>
        <position position="1"/>
    </location>
</feature>
<protein>
    <submittedName>
        <fullName evidence="2 3">Uncharacterized protein</fullName>
    </submittedName>
</protein>
<evidence type="ECO:0000313" key="2">
    <source>
        <dbReference type="EMBL" id="ELU10239.1"/>
    </source>
</evidence>
<dbReference type="PANTHER" id="PTHR18950:SF0">
    <property type="entry name" value="PROGESTERONE IMMUNOMODULATORY BINDING FACTOR 1"/>
    <property type="match status" value="1"/>
</dbReference>
<dbReference type="EMBL" id="AMQN01020768">
    <property type="status" value="NOT_ANNOTATED_CDS"/>
    <property type="molecule type" value="Genomic_DNA"/>
</dbReference>
<dbReference type="Proteomes" id="UP000014760">
    <property type="component" value="Unassembled WGS sequence"/>
</dbReference>
<dbReference type="STRING" id="283909.R7UVC8"/>
<feature type="compositionally biased region" description="Basic residues" evidence="1">
    <location>
        <begin position="60"/>
        <end position="73"/>
    </location>
</feature>
<feature type="region of interest" description="Disordered" evidence="1">
    <location>
        <begin position="47"/>
        <end position="82"/>
    </location>
</feature>
<reference evidence="2 4" key="2">
    <citation type="journal article" date="2013" name="Nature">
        <title>Insights into bilaterian evolution from three spiralian genomes.</title>
        <authorList>
            <person name="Simakov O."/>
            <person name="Marletaz F."/>
            <person name="Cho S.J."/>
            <person name="Edsinger-Gonzales E."/>
            <person name="Havlak P."/>
            <person name="Hellsten U."/>
            <person name="Kuo D.H."/>
            <person name="Larsson T."/>
            <person name="Lv J."/>
            <person name="Arendt D."/>
            <person name="Savage R."/>
            <person name="Osoegawa K."/>
            <person name="de Jong P."/>
            <person name="Grimwood J."/>
            <person name="Chapman J.A."/>
            <person name="Shapiro H."/>
            <person name="Aerts A."/>
            <person name="Otillar R.P."/>
            <person name="Terry A.Y."/>
            <person name="Boore J.L."/>
            <person name="Grigoriev I.V."/>
            <person name="Lindberg D.R."/>
            <person name="Seaver E.C."/>
            <person name="Weisblat D.A."/>
            <person name="Putnam N.H."/>
            <person name="Rokhsar D.S."/>
        </authorList>
    </citation>
    <scope>NUCLEOTIDE SEQUENCE</scope>
    <source>
        <strain evidence="2 4">I ESC-2004</strain>
    </source>
</reference>